<keyword evidence="3" id="KW-1185">Reference proteome</keyword>
<organism evidence="2 3">
    <name type="scientific">Actinoplanes lutulentus</name>
    <dbReference type="NCBI Taxonomy" id="1287878"/>
    <lineage>
        <taxon>Bacteria</taxon>
        <taxon>Bacillati</taxon>
        <taxon>Actinomycetota</taxon>
        <taxon>Actinomycetes</taxon>
        <taxon>Micromonosporales</taxon>
        <taxon>Micromonosporaceae</taxon>
        <taxon>Actinoplanes</taxon>
    </lineage>
</organism>
<evidence type="ECO:0000313" key="2">
    <source>
        <dbReference type="EMBL" id="RAK42927.1"/>
    </source>
</evidence>
<feature type="transmembrane region" description="Helical" evidence="1">
    <location>
        <begin position="72"/>
        <end position="90"/>
    </location>
</feature>
<feature type="transmembrane region" description="Helical" evidence="1">
    <location>
        <begin position="144"/>
        <end position="164"/>
    </location>
</feature>
<feature type="transmembrane region" description="Helical" evidence="1">
    <location>
        <begin position="202"/>
        <end position="223"/>
    </location>
</feature>
<sequence length="225" mass="22766">MVVRPQHAAVVGAVVLMSAAAATGAAGWSVRRVVKYTDRFGWDTIPALWPLLAGVGVAGLVLLVRPHHGRRAAVVAAVCASQLVGGGVAASRDWFNIGGATGLPTRHLAVVLPLTAVLIVAMTVACCAAVSLLMPAVAGSRPRWGWLITGATIAVLAPILWVGVVDSWQVTALGQAALTWSLPWGLAIAAAGWLADGPRRAAAAAVAASTLVTAGAFAIIALLDA</sequence>
<feature type="transmembrane region" description="Helical" evidence="1">
    <location>
        <begin position="110"/>
        <end position="132"/>
    </location>
</feature>
<protein>
    <submittedName>
        <fullName evidence="2">Uncharacterized protein</fullName>
    </submittedName>
</protein>
<keyword evidence="1" id="KW-0812">Transmembrane</keyword>
<dbReference type="AlphaFoldDB" id="A0A327ZIY1"/>
<evidence type="ECO:0000256" key="1">
    <source>
        <dbReference type="SAM" id="Phobius"/>
    </source>
</evidence>
<gene>
    <name evidence="2" type="ORF">B0I29_10157</name>
</gene>
<keyword evidence="1" id="KW-0472">Membrane</keyword>
<feature type="transmembrane region" description="Helical" evidence="1">
    <location>
        <begin position="176"/>
        <end position="195"/>
    </location>
</feature>
<name>A0A327ZIY1_9ACTN</name>
<evidence type="ECO:0000313" key="3">
    <source>
        <dbReference type="Proteomes" id="UP000249341"/>
    </source>
</evidence>
<feature type="transmembrane region" description="Helical" evidence="1">
    <location>
        <begin position="48"/>
        <end position="65"/>
    </location>
</feature>
<dbReference type="EMBL" id="QLMJ01000001">
    <property type="protein sequence ID" value="RAK42927.1"/>
    <property type="molecule type" value="Genomic_DNA"/>
</dbReference>
<dbReference type="Proteomes" id="UP000249341">
    <property type="component" value="Unassembled WGS sequence"/>
</dbReference>
<comment type="caution">
    <text evidence="2">The sequence shown here is derived from an EMBL/GenBank/DDBJ whole genome shotgun (WGS) entry which is preliminary data.</text>
</comment>
<keyword evidence="1" id="KW-1133">Transmembrane helix</keyword>
<proteinExistence type="predicted"/>
<reference evidence="2 3" key="1">
    <citation type="submission" date="2018-06" db="EMBL/GenBank/DDBJ databases">
        <title>Genomic Encyclopedia of Type Strains, Phase III (KMG-III): the genomes of soil and plant-associated and newly described type strains.</title>
        <authorList>
            <person name="Whitman W."/>
        </authorList>
    </citation>
    <scope>NUCLEOTIDE SEQUENCE [LARGE SCALE GENOMIC DNA]</scope>
    <source>
        <strain evidence="2 3">CGMCC 4.7090</strain>
    </source>
</reference>
<accession>A0A327ZIY1</accession>